<feature type="compositionally biased region" description="Basic residues" evidence="1">
    <location>
        <begin position="123"/>
        <end position="133"/>
    </location>
</feature>
<proteinExistence type="predicted"/>
<evidence type="ECO:0000313" key="2">
    <source>
        <dbReference type="EMBL" id="BAD61852.1"/>
    </source>
</evidence>
<dbReference type="AlphaFoldDB" id="Q5Z7K4"/>
<evidence type="ECO:0000256" key="1">
    <source>
        <dbReference type="SAM" id="MobiDB-lite"/>
    </source>
</evidence>
<feature type="region of interest" description="Disordered" evidence="1">
    <location>
        <begin position="32"/>
        <end position="133"/>
    </location>
</feature>
<evidence type="ECO:0000313" key="3">
    <source>
        <dbReference type="Proteomes" id="UP000000763"/>
    </source>
</evidence>
<organism evidence="2 3">
    <name type="scientific">Oryza sativa subsp. japonica</name>
    <name type="common">Rice</name>
    <dbReference type="NCBI Taxonomy" id="39947"/>
    <lineage>
        <taxon>Eukaryota</taxon>
        <taxon>Viridiplantae</taxon>
        <taxon>Streptophyta</taxon>
        <taxon>Embryophyta</taxon>
        <taxon>Tracheophyta</taxon>
        <taxon>Spermatophyta</taxon>
        <taxon>Magnoliopsida</taxon>
        <taxon>Liliopsida</taxon>
        <taxon>Poales</taxon>
        <taxon>Poaceae</taxon>
        <taxon>BOP clade</taxon>
        <taxon>Oryzoideae</taxon>
        <taxon>Oryzeae</taxon>
        <taxon>Oryzinae</taxon>
        <taxon>Oryza</taxon>
        <taxon>Oryza sativa</taxon>
    </lineage>
</organism>
<name>Q5Z7K4_ORYSJ</name>
<reference evidence="3" key="2">
    <citation type="journal article" date="2008" name="Nucleic Acids Res.">
        <title>The rice annotation project database (RAP-DB): 2008 update.</title>
        <authorList>
            <consortium name="The rice annotation project (RAP)"/>
        </authorList>
    </citation>
    <scope>GENOME REANNOTATION</scope>
    <source>
        <strain evidence="3">cv. Nipponbare</strain>
    </source>
</reference>
<sequence>MASRRRCPVLRRRGCVGQIPLVAGERRRDAVAGDFAGGGGRRLAKRREGGERRCGKRGKRRVCSPAGGSRMPAPLPVGRGSRDRGGGEEHRRPRRRPCHDARDRDGAPPPSRVEGKGNESVKRKGKRLTAGKA</sequence>
<gene>
    <name evidence="2" type="primary">OSJNBa0006A22.40</name>
</gene>
<dbReference type="Proteomes" id="UP000000763">
    <property type="component" value="Chromosome 6"/>
</dbReference>
<feature type="compositionally biased region" description="Basic and acidic residues" evidence="1">
    <location>
        <begin position="113"/>
        <end position="122"/>
    </location>
</feature>
<feature type="compositionally biased region" description="Basic and acidic residues" evidence="1">
    <location>
        <begin position="80"/>
        <end position="91"/>
    </location>
</feature>
<reference evidence="3" key="1">
    <citation type="journal article" date="2005" name="Nature">
        <title>The map-based sequence of the rice genome.</title>
        <authorList>
            <consortium name="International rice genome sequencing project (IRGSP)"/>
            <person name="Matsumoto T."/>
            <person name="Wu J."/>
            <person name="Kanamori H."/>
            <person name="Katayose Y."/>
            <person name="Fujisawa M."/>
            <person name="Namiki N."/>
            <person name="Mizuno H."/>
            <person name="Yamamoto K."/>
            <person name="Antonio B.A."/>
            <person name="Baba T."/>
            <person name="Sakata K."/>
            <person name="Nagamura Y."/>
            <person name="Aoki H."/>
            <person name="Arikawa K."/>
            <person name="Arita K."/>
            <person name="Bito T."/>
            <person name="Chiden Y."/>
            <person name="Fujitsuka N."/>
            <person name="Fukunaka R."/>
            <person name="Hamada M."/>
            <person name="Harada C."/>
            <person name="Hayashi A."/>
            <person name="Hijishita S."/>
            <person name="Honda M."/>
            <person name="Hosokawa S."/>
            <person name="Ichikawa Y."/>
            <person name="Idonuma A."/>
            <person name="Iijima M."/>
            <person name="Ikeda M."/>
            <person name="Ikeno M."/>
            <person name="Ito K."/>
            <person name="Ito S."/>
            <person name="Ito T."/>
            <person name="Ito Y."/>
            <person name="Ito Y."/>
            <person name="Iwabuchi A."/>
            <person name="Kamiya K."/>
            <person name="Karasawa W."/>
            <person name="Kurita K."/>
            <person name="Katagiri S."/>
            <person name="Kikuta A."/>
            <person name="Kobayashi H."/>
            <person name="Kobayashi N."/>
            <person name="Machita K."/>
            <person name="Maehara T."/>
            <person name="Masukawa M."/>
            <person name="Mizubayashi T."/>
            <person name="Mukai Y."/>
            <person name="Nagasaki H."/>
            <person name="Nagata Y."/>
            <person name="Naito S."/>
            <person name="Nakashima M."/>
            <person name="Nakama Y."/>
            <person name="Nakamichi Y."/>
            <person name="Nakamura M."/>
            <person name="Meguro A."/>
            <person name="Negishi M."/>
            <person name="Ohta I."/>
            <person name="Ohta T."/>
            <person name="Okamoto M."/>
            <person name="Ono N."/>
            <person name="Saji S."/>
            <person name="Sakaguchi M."/>
            <person name="Sakai K."/>
            <person name="Shibata M."/>
            <person name="Shimokawa T."/>
            <person name="Song J."/>
            <person name="Takazaki Y."/>
            <person name="Terasawa K."/>
            <person name="Tsugane M."/>
            <person name="Tsuji K."/>
            <person name="Ueda S."/>
            <person name="Waki K."/>
            <person name="Yamagata H."/>
            <person name="Yamamoto M."/>
            <person name="Yamamoto S."/>
            <person name="Yamane H."/>
            <person name="Yoshiki S."/>
            <person name="Yoshihara R."/>
            <person name="Yukawa K."/>
            <person name="Zhong H."/>
            <person name="Yano M."/>
            <person name="Yuan Q."/>
            <person name="Ouyang S."/>
            <person name="Liu J."/>
            <person name="Jones K.M."/>
            <person name="Gansberger K."/>
            <person name="Moffat K."/>
            <person name="Hill J."/>
            <person name="Bera J."/>
            <person name="Fadrosh D."/>
            <person name="Jin S."/>
            <person name="Johri S."/>
            <person name="Kim M."/>
            <person name="Overton L."/>
            <person name="Reardon M."/>
            <person name="Tsitrin T."/>
            <person name="Vuong H."/>
            <person name="Weaver B."/>
            <person name="Ciecko A."/>
            <person name="Tallon L."/>
            <person name="Jackson J."/>
            <person name="Pai G."/>
            <person name="Aken S.V."/>
            <person name="Utterback T."/>
            <person name="Reidmuller S."/>
            <person name="Feldblyum T."/>
            <person name="Hsiao J."/>
            <person name="Zismann V."/>
            <person name="Iobst S."/>
            <person name="de Vazeille A.R."/>
            <person name="Buell C.R."/>
            <person name="Ying K."/>
            <person name="Li Y."/>
            <person name="Lu T."/>
            <person name="Huang Y."/>
            <person name="Zhao Q."/>
            <person name="Feng Q."/>
            <person name="Zhang L."/>
            <person name="Zhu J."/>
            <person name="Weng Q."/>
            <person name="Mu J."/>
            <person name="Lu Y."/>
            <person name="Fan D."/>
            <person name="Liu Y."/>
            <person name="Guan J."/>
            <person name="Zhang Y."/>
            <person name="Yu S."/>
            <person name="Liu X."/>
            <person name="Zhang Y."/>
            <person name="Hong G."/>
            <person name="Han B."/>
            <person name="Choisne N."/>
            <person name="Demange N."/>
            <person name="Orjeda G."/>
            <person name="Samain S."/>
            <person name="Cattolico L."/>
            <person name="Pelletier E."/>
            <person name="Couloux A."/>
            <person name="Segurens B."/>
            <person name="Wincker P."/>
            <person name="D'Hont A."/>
            <person name="Scarpelli C."/>
            <person name="Weissenbach J."/>
            <person name="Salanoubat M."/>
            <person name="Quetier F."/>
            <person name="Yu Y."/>
            <person name="Kim H.R."/>
            <person name="Rambo T."/>
            <person name="Currie J."/>
            <person name="Collura K."/>
            <person name="Luo M."/>
            <person name="Yang T."/>
            <person name="Ammiraju J.S.S."/>
            <person name="Engler F."/>
            <person name="Soderlund C."/>
            <person name="Wing R.A."/>
            <person name="Palmer L.E."/>
            <person name="de la Bastide M."/>
            <person name="Spiegel L."/>
            <person name="Nascimento L."/>
            <person name="Zutavern T."/>
            <person name="O'Shaughnessy A."/>
            <person name="Dike S."/>
            <person name="Dedhia N."/>
            <person name="Preston R."/>
            <person name="Balija V."/>
            <person name="McCombie W.R."/>
            <person name="Chow T."/>
            <person name="Chen H."/>
            <person name="Chung M."/>
            <person name="Chen C."/>
            <person name="Shaw J."/>
            <person name="Wu H."/>
            <person name="Hsiao K."/>
            <person name="Chao Y."/>
            <person name="Chu M."/>
            <person name="Cheng C."/>
            <person name="Hour A."/>
            <person name="Lee P."/>
            <person name="Lin S."/>
            <person name="Lin Y."/>
            <person name="Liou J."/>
            <person name="Liu S."/>
            <person name="Hsing Y."/>
            <person name="Raghuvanshi S."/>
            <person name="Mohanty A."/>
            <person name="Bharti A.K."/>
            <person name="Gaur A."/>
            <person name="Gupta V."/>
            <person name="Kumar D."/>
            <person name="Ravi V."/>
            <person name="Vij S."/>
            <person name="Kapur A."/>
            <person name="Khurana P."/>
            <person name="Khurana P."/>
            <person name="Khurana J.P."/>
            <person name="Tyagi A.K."/>
            <person name="Gaikwad K."/>
            <person name="Singh A."/>
            <person name="Dalal V."/>
            <person name="Srivastava S."/>
            <person name="Dixit A."/>
            <person name="Pal A.K."/>
            <person name="Ghazi I.A."/>
            <person name="Yadav M."/>
            <person name="Pandit A."/>
            <person name="Bhargava A."/>
            <person name="Sureshbabu K."/>
            <person name="Batra K."/>
            <person name="Sharma T.R."/>
            <person name="Mohapatra T."/>
            <person name="Singh N.K."/>
            <person name="Messing J."/>
            <person name="Nelson A.B."/>
            <person name="Fuks G."/>
            <person name="Kavchok S."/>
            <person name="Keizer G."/>
            <person name="Linton E."/>
            <person name="Llaca V."/>
            <person name="Song R."/>
            <person name="Tanyolac B."/>
            <person name="Young S."/>
            <person name="Ho-Il K."/>
            <person name="Hahn J.H."/>
            <person name="Sangsakoo G."/>
            <person name="Vanavichit A."/>
            <person name="de Mattos Luiz.A.T."/>
            <person name="Zimmer P.D."/>
            <person name="Malone G."/>
            <person name="Dellagostin O."/>
            <person name="de Oliveira A.C."/>
            <person name="Bevan M."/>
            <person name="Bancroft I."/>
            <person name="Minx P."/>
            <person name="Cordum H."/>
            <person name="Wilson R."/>
            <person name="Cheng Z."/>
            <person name="Jin W."/>
            <person name="Jiang J."/>
            <person name="Leong S.A."/>
            <person name="Iwama H."/>
            <person name="Gojobori T."/>
            <person name="Itoh T."/>
            <person name="Niimura Y."/>
            <person name="Fujii Y."/>
            <person name="Habara T."/>
            <person name="Sakai H."/>
            <person name="Sato Y."/>
            <person name="Wilson G."/>
            <person name="Kumar K."/>
            <person name="McCouch S."/>
            <person name="Juretic N."/>
            <person name="Hoen D."/>
            <person name="Wright S."/>
            <person name="Bruskiewich R."/>
            <person name="Bureau T."/>
            <person name="Miyao A."/>
            <person name="Hirochika H."/>
            <person name="Nishikawa T."/>
            <person name="Kadowaki K."/>
            <person name="Sugiura M."/>
            <person name="Burr B."/>
            <person name="Sasaki T."/>
        </authorList>
    </citation>
    <scope>NUCLEOTIDE SEQUENCE [LARGE SCALE GENOMIC DNA]</scope>
    <source>
        <strain evidence="3">cv. Nipponbare</strain>
    </source>
</reference>
<protein>
    <submittedName>
        <fullName evidence="2">Uncharacterized protein</fullName>
    </submittedName>
</protein>
<dbReference type="EMBL" id="AP004729">
    <property type="protein sequence ID" value="BAD61852.1"/>
    <property type="molecule type" value="Genomic_DNA"/>
</dbReference>
<accession>Q5Z7K4</accession>